<proteinExistence type="predicted"/>
<dbReference type="EMBL" id="RBNH01000006">
    <property type="protein sequence ID" value="RKO24544.1"/>
    <property type="molecule type" value="Genomic_DNA"/>
</dbReference>
<accession>A0A3B0FI16</accession>
<dbReference type="AlphaFoldDB" id="A0A3B0FI16"/>
<evidence type="ECO:0000259" key="1">
    <source>
        <dbReference type="SMART" id="SM01043"/>
    </source>
</evidence>
<name>A0A3B0FI16_PSEPS</name>
<dbReference type="PANTHER" id="PTHR35807">
    <property type="entry name" value="TRANSCRIPTIONAL REGULATOR REDD-RELATED"/>
    <property type="match status" value="1"/>
</dbReference>
<dbReference type="InterPro" id="IPR051677">
    <property type="entry name" value="AfsR-DnrI-RedD_regulator"/>
</dbReference>
<organism evidence="2 3">
    <name type="scientific">Pseudarthrobacter phenanthrenivorans</name>
    <name type="common">Arthrobacter phenanthrenivorans</name>
    <dbReference type="NCBI Taxonomy" id="361575"/>
    <lineage>
        <taxon>Bacteria</taxon>
        <taxon>Bacillati</taxon>
        <taxon>Actinomycetota</taxon>
        <taxon>Actinomycetes</taxon>
        <taxon>Micrococcales</taxon>
        <taxon>Micrococcaceae</taxon>
        <taxon>Pseudarthrobacter</taxon>
    </lineage>
</organism>
<comment type="caution">
    <text evidence="2">The sequence shown here is derived from an EMBL/GenBank/DDBJ whole genome shotgun (WGS) entry which is preliminary data.</text>
</comment>
<gene>
    <name evidence="2" type="ORF">D7Z96_08945</name>
</gene>
<reference evidence="2 3" key="1">
    <citation type="submission" date="2018-10" db="EMBL/GenBank/DDBJ databases">
        <title>Genome-guide identification and characterization of bacteria that degrade polycyclic aromatic hydrocarbons and resist hexavalent chromium simultaneously.</title>
        <authorList>
            <person name="Feng H."/>
        </authorList>
    </citation>
    <scope>NUCLEOTIDE SEQUENCE [LARGE SCALE GENOMIC DNA]</scope>
    <source>
        <strain evidence="2 3">J015</strain>
    </source>
</reference>
<dbReference type="InterPro" id="IPR005158">
    <property type="entry name" value="BTAD"/>
</dbReference>
<dbReference type="Pfam" id="PF03704">
    <property type="entry name" value="BTAD"/>
    <property type="match status" value="1"/>
</dbReference>
<evidence type="ECO:0000313" key="2">
    <source>
        <dbReference type="EMBL" id="RKO24544.1"/>
    </source>
</evidence>
<dbReference type="SMART" id="SM01043">
    <property type="entry name" value="BTAD"/>
    <property type="match status" value="1"/>
</dbReference>
<protein>
    <submittedName>
        <fullName evidence="2">SARP family transcriptional regulator</fullName>
    </submittedName>
</protein>
<reference evidence="3" key="2">
    <citation type="submission" date="2018-10" db="EMBL/GenBank/DDBJ databases">
        <authorList>
            <person name="Wang Y."/>
            <person name="Wang J."/>
            <person name="Yang X."/>
            <person name="Wang Z."/>
            <person name="Huang Y."/>
        </authorList>
    </citation>
    <scope>NUCLEOTIDE SEQUENCE [LARGE SCALE GENOMIC DNA]</scope>
    <source>
        <strain evidence="3">J015</strain>
    </source>
</reference>
<dbReference type="Proteomes" id="UP000273159">
    <property type="component" value="Unassembled WGS sequence"/>
</dbReference>
<dbReference type="Gene3D" id="1.25.40.10">
    <property type="entry name" value="Tetratricopeptide repeat domain"/>
    <property type="match status" value="1"/>
</dbReference>
<dbReference type="InterPro" id="IPR011990">
    <property type="entry name" value="TPR-like_helical_dom_sf"/>
</dbReference>
<sequence length="330" mass="36432">MLTAYSRRCAAGWTSWNPRPAPQATDLFCCFGAIAPDPETRKCRWLCRTRMRTPFPVYKIRKPGLLNSLDMVCLSATMVLGDRVVIRPHEGIGMTVALNQEWHLSLLGAWRLHRGETAVAVASREQRLIACLGLLGCRHRSFLAGLLWPKSSESQAAGNLRTAVWCISRAFPHLLSTGADTLALDDSVRVDVSALQQHVATIQTQPHLQVPDSYLDHLSRADLLPGWYDDWVIFEQERLRQLRLSTLELMARQHLAAGEPGRAVTAALSATSIEPLGESAHLLLVQAHLAAGNRAAAVRAYRMFASRLQDELGVPPSDQLSGLVAGFVHR</sequence>
<dbReference type="SUPFAM" id="SSF48452">
    <property type="entry name" value="TPR-like"/>
    <property type="match status" value="1"/>
</dbReference>
<evidence type="ECO:0000313" key="3">
    <source>
        <dbReference type="Proteomes" id="UP000273159"/>
    </source>
</evidence>
<feature type="domain" description="Bacterial transcriptional activator" evidence="1">
    <location>
        <begin position="190"/>
        <end position="328"/>
    </location>
</feature>